<comment type="caution">
    <text evidence="1">The sequence shown here is derived from an EMBL/GenBank/DDBJ whole genome shotgun (WGS) entry which is preliminary data.</text>
</comment>
<dbReference type="PANTHER" id="PTHR40070">
    <property type="entry name" value="UPF0478 PROTEIN YTXG"/>
    <property type="match status" value="1"/>
</dbReference>
<dbReference type="Proteomes" id="UP000003675">
    <property type="component" value="Unassembled WGS sequence"/>
</dbReference>
<dbReference type="AlphaFoldDB" id="C8P789"/>
<dbReference type="HOGENOM" id="CLU_115870_4_1_9"/>
<organism evidence="1 2">
    <name type="scientific">Limosilactobacillus antri DSM 16041</name>
    <dbReference type="NCBI Taxonomy" id="525309"/>
    <lineage>
        <taxon>Bacteria</taxon>
        <taxon>Bacillati</taxon>
        <taxon>Bacillota</taxon>
        <taxon>Bacilli</taxon>
        <taxon>Lactobacillales</taxon>
        <taxon>Lactobacillaceae</taxon>
        <taxon>Limosilactobacillus</taxon>
    </lineage>
</organism>
<dbReference type="PANTHER" id="PTHR40070:SF1">
    <property type="entry name" value="UPF0478 PROTEIN YTXG"/>
    <property type="match status" value="1"/>
</dbReference>
<dbReference type="Pfam" id="PF06103">
    <property type="entry name" value="DUF948"/>
    <property type="match status" value="1"/>
</dbReference>
<protein>
    <submittedName>
        <fullName evidence="1">Uncharacterized protein</fullName>
    </submittedName>
</protein>
<dbReference type="EMBL" id="ACLL01000028">
    <property type="protein sequence ID" value="EEW53633.1"/>
    <property type="molecule type" value="Genomic_DNA"/>
</dbReference>
<gene>
    <name evidence="1" type="ORF">HMPREF0494_1183</name>
</gene>
<accession>C8P789</accession>
<proteinExistence type="predicted"/>
<evidence type="ECO:0000313" key="1">
    <source>
        <dbReference type="EMBL" id="EEW53633.1"/>
    </source>
</evidence>
<name>C8P789_9LACO</name>
<dbReference type="InterPro" id="IPR009293">
    <property type="entry name" value="UPF0478"/>
</dbReference>
<evidence type="ECO:0000313" key="2">
    <source>
        <dbReference type="Proteomes" id="UP000003675"/>
    </source>
</evidence>
<dbReference type="eggNOG" id="COG4768">
    <property type="taxonomic scope" value="Bacteria"/>
</dbReference>
<reference evidence="1 2" key="1">
    <citation type="submission" date="2009-09" db="EMBL/GenBank/DDBJ databases">
        <authorList>
            <person name="Qin X."/>
            <person name="Bachman B."/>
            <person name="Battles P."/>
            <person name="Bell A."/>
            <person name="Bess C."/>
            <person name="Bickham C."/>
            <person name="Chaboub L."/>
            <person name="Chen D."/>
            <person name="Coyle M."/>
            <person name="Deiros D.R."/>
            <person name="Dinh H."/>
            <person name="Forbes L."/>
            <person name="Fowler G."/>
            <person name="Francisco L."/>
            <person name="Fu Q."/>
            <person name="Gubbala S."/>
            <person name="Hale W."/>
            <person name="Han Y."/>
            <person name="Hemphill L."/>
            <person name="Highlander S.K."/>
            <person name="Hirani K."/>
            <person name="Hogues M."/>
            <person name="Jackson L."/>
            <person name="Jakkamsetti A."/>
            <person name="Javaid M."/>
            <person name="Jiang H."/>
            <person name="Korchina V."/>
            <person name="Kovar C."/>
            <person name="Lara F."/>
            <person name="Lee S."/>
            <person name="Mata R."/>
            <person name="Mathew T."/>
            <person name="Moen C."/>
            <person name="Morales K."/>
            <person name="Munidasa M."/>
            <person name="Nazareth L."/>
            <person name="Ngo R."/>
            <person name="Nguyen L."/>
            <person name="Okwuonu G."/>
            <person name="Ongeri F."/>
            <person name="Patil S."/>
            <person name="Petrosino J."/>
            <person name="Pham C."/>
            <person name="Pham P."/>
            <person name="Pu L.-L."/>
            <person name="Puazo M."/>
            <person name="Raj R."/>
            <person name="Reid J."/>
            <person name="Rouhana J."/>
            <person name="Saada N."/>
            <person name="Shang Y."/>
            <person name="Simmons D."/>
            <person name="Thornton R."/>
            <person name="Warren J."/>
            <person name="Weissenberger G."/>
            <person name="Zhang J."/>
            <person name="Zhang L."/>
            <person name="Zhou C."/>
            <person name="Zhu D."/>
            <person name="Muzny D."/>
            <person name="Worley K."/>
            <person name="Gibbs R."/>
        </authorList>
    </citation>
    <scope>NUCLEOTIDE SEQUENCE [LARGE SCALE GENOMIC DNA]</scope>
    <source>
        <strain evidence="1 2">DSM 16041</strain>
    </source>
</reference>
<sequence length="113" mass="12586">MRETNRSISLLTKDIDSLSKEVEEVLGNTNVLLEDINKKSNQLDPAVRAVADVSQSVVDINSQLHEMADKVVSQREKNRFGFGLAKTAGKAVVLGAFNRYRQRRMNKKGAAQK</sequence>
<dbReference type="STRING" id="525309.HMPREF0494_1183"/>